<sequence>MFLCVHMRVVMCDCDCVHFYVRLGLRLLPLLDQLRPPNKCGAYFLPATLPSVAGVSAHWCIGGFLCLGLGALECAGLHPVAACWVLGPLALSGPCLGGDVPQGLGSLGPWLDLHRCRRLQAGPVGLSLLALWLLHCGCWVVPLGLFSALPWGFAVVLMGFPLLGL</sequence>
<evidence type="ECO:0000313" key="2">
    <source>
        <dbReference type="EMBL" id="MED6257980.1"/>
    </source>
</evidence>
<reference evidence="2 3" key="1">
    <citation type="submission" date="2021-07" db="EMBL/GenBank/DDBJ databases">
        <authorList>
            <person name="Palmer J.M."/>
        </authorList>
    </citation>
    <scope>NUCLEOTIDE SEQUENCE [LARGE SCALE GENOMIC DNA]</scope>
    <source>
        <strain evidence="2 3">AT_MEX2019</strain>
        <tissue evidence="2">Muscle</tissue>
    </source>
</reference>
<organism evidence="2 3">
    <name type="scientific">Ataeniobius toweri</name>
    <dbReference type="NCBI Taxonomy" id="208326"/>
    <lineage>
        <taxon>Eukaryota</taxon>
        <taxon>Metazoa</taxon>
        <taxon>Chordata</taxon>
        <taxon>Craniata</taxon>
        <taxon>Vertebrata</taxon>
        <taxon>Euteleostomi</taxon>
        <taxon>Actinopterygii</taxon>
        <taxon>Neopterygii</taxon>
        <taxon>Teleostei</taxon>
        <taxon>Neoteleostei</taxon>
        <taxon>Acanthomorphata</taxon>
        <taxon>Ovalentaria</taxon>
        <taxon>Atherinomorphae</taxon>
        <taxon>Cyprinodontiformes</taxon>
        <taxon>Goodeidae</taxon>
        <taxon>Ataeniobius</taxon>
    </lineage>
</organism>
<feature type="transmembrane region" description="Helical" evidence="1">
    <location>
        <begin position="124"/>
        <end position="142"/>
    </location>
</feature>
<dbReference type="EMBL" id="JAHUTI010079809">
    <property type="protein sequence ID" value="MED6257980.1"/>
    <property type="molecule type" value="Genomic_DNA"/>
</dbReference>
<keyword evidence="1" id="KW-0812">Transmembrane</keyword>
<keyword evidence="3" id="KW-1185">Reference proteome</keyword>
<keyword evidence="1" id="KW-1133">Transmembrane helix</keyword>
<evidence type="ECO:0000313" key="3">
    <source>
        <dbReference type="Proteomes" id="UP001345963"/>
    </source>
</evidence>
<protein>
    <submittedName>
        <fullName evidence="2">Uncharacterized protein</fullName>
    </submittedName>
</protein>
<evidence type="ECO:0000256" key="1">
    <source>
        <dbReference type="SAM" id="Phobius"/>
    </source>
</evidence>
<keyword evidence="1" id="KW-0472">Membrane</keyword>
<comment type="caution">
    <text evidence="2">The sequence shown here is derived from an EMBL/GenBank/DDBJ whole genome shotgun (WGS) entry which is preliminary data.</text>
</comment>
<dbReference type="Proteomes" id="UP001345963">
    <property type="component" value="Unassembled WGS sequence"/>
</dbReference>
<gene>
    <name evidence="2" type="ORF">ATANTOWER_001329</name>
</gene>
<proteinExistence type="predicted"/>
<accession>A0ABU7C8A6</accession>
<name>A0ABU7C8A6_9TELE</name>